<dbReference type="EMBL" id="DYWQ01000094">
    <property type="protein sequence ID" value="HJF45394.1"/>
    <property type="molecule type" value="Genomic_DNA"/>
</dbReference>
<protein>
    <submittedName>
        <fullName evidence="1">Uncharacterized protein</fullName>
    </submittedName>
</protein>
<dbReference type="Proteomes" id="UP000697330">
    <property type="component" value="Unassembled WGS sequence"/>
</dbReference>
<name>A0A921GGE1_9ACTN</name>
<gene>
    <name evidence="1" type="ORF">K8U72_06370</name>
</gene>
<dbReference type="RefSeq" id="WP_274959170.1">
    <property type="nucleotide sequence ID" value="NZ_DYWQ01000094.1"/>
</dbReference>
<proteinExistence type="predicted"/>
<evidence type="ECO:0000313" key="2">
    <source>
        <dbReference type="Proteomes" id="UP000697330"/>
    </source>
</evidence>
<accession>A0A921GGE1</accession>
<dbReference type="AlphaFoldDB" id="A0A921GGE1"/>
<comment type="caution">
    <text evidence="1">The sequence shown here is derived from an EMBL/GenBank/DDBJ whole genome shotgun (WGS) entry which is preliminary data.</text>
</comment>
<reference evidence="1" key="1">
    <citation type="journal article" date="2021" name="PeerJ">
        <title>Extensive microbial diversity within the chicken gut microbiome revealed by metagenomics and culture.</title>
        <authorList>
            <person name="Gilroy R."/>
            <person name="Ravi A."/>
            <person name="Getino M."/>
            <person name="Pursley I."/>
            <person name="Horton D.L."/>
            <person name="Alikhan N.F."/>
            <person name="Baker D."/>
            <person name="Gharbi K."/>
            <person name="Hall N."/>
            <person name="Watson M."/>
            <person name="Adriaenssens E.M."/>
            <person name="Foster-Nyarko E."/>
            <person name="Jarju S."/>
            <person name="Secka A."/>
            <person name="Antonio M."/>
            <person name="Oren A."/>
            <person name="Chaudhuri R.R."/>
            <person name="La Ragione R."/>
            <person name="Hildebrand F."/>
            <person name="Pallen M.J."/>
        </authorList>
    </citation>
    <scope>NUCLEOTIDE SEQUENCE</scope>
    <source>
        <strain evidence="1">CHK124-7917</strain>
    </source>
</reference>
<sequence>MINWKCIPLGQVGPIKLGATREAVRAAAGPEFEEFSKSPSSDNTTDDYGSFHVYYDENDICVAVEVFPEIEVVVDGEVVFPTTLEKAAAAIPSLERDDDGLISTEKSIGIYAPYGEMESILFGVRGYYD</sequence>
<organism evidence="1 2">
    <name type="scientific">Thermophilibacter provencensis</name>
    <dbReference type="NCBI Taxonomy" id="1852386"/>
    <lineage>
        <taxon>Bacteria</taxon>
        <taxon>Bacillati</taxon>
        <taxon>Actinomycetota</taxon>
        <taxon>Coriobacteriia</taxon>
        <taxon>Coriobacteriales</taxon>
        <taxon>Atopobiaceae</taxon>
        <taxon>Thermophilibacter</taxon>
    </lineage>
</organism>
<evidence type="ECO:0000313" key="1">
    <source>
        <dbReference type="EMBL" id="HJF45394.1"/>
    </source>
</evidence>
<reference evidence="1" key="2">
    <citation type="submission" date="2021-09" db="EMBL/GenBank/DDBJ databases">
        <authorList>
            <person name="Gilroy R."/>
        </authorList>
    </citation>
    <scope>NUCLEOTIDE SEQUENCE</scope>
    <source>
        <strain evidence="1">CHK124-7917</strain>
    </source>
</reference>